<evidence type="ECO:0000313" key="3">
    <source>
        <dbReference type="EMBL" id="ORX06143.1"/>
    </source>
</evidence>
<sequence length="143" mass="15816">MPRPFTEAERAEFLAEKHICVLSVAAGDGQPPASIPIWYDYTPDGMIRINTGVNNRTARLVQQAGAVTVVVQREELPYKYVVIEGTVVAATTPAPLEARTEIAVRYLGEERGRAFARHGDDADAVLFTIRPDRWRTSDFTGDV</sequence>
<protein>
    <submittedName>
        <fullName evidence="3">Pyridoxamine 5-phosphate oxidase</fullName>
    </submittedName>
</protein>
<evidence type="ECO:0000256" key="1">
    <source>
        <dbReference type="ARBA" id="ARBA00023002"/>
    </source>
</evidence>
<evidence type="ECO:0000313" key="4">
    <source>
        <dbReference type="Proteomes" id="UP000193090"/>
    </source>
</evidence>
<gene>
    <name evidence="3" type="ORF">AWC30_06975</name>
</gene>
<dbReference type="EMBL" id="LQPZ01000016">
    <property type="protein sequence ID" value="ORX06143.1"/>
    <property type="molecule type" value="Genomic_DNA"/>
</dbReference>
<feature type="domain" description="Pyridoxamine 5'-phosphate oxidase N-terminal" evidence="2">
    <location>
        <begin position="8"/>
        <end position="136"/>
    </location>
</feature>
<dbReference type="InterPro" id="IPR011576">
    <property type="entry name" value="Pyridox_Oxase_N"/>
</dbReference>
<organism evidence="3 4">
    <name type="scientific">Mycolicibacillus trivialis</name>
    <dbReference type="NCBI Taxonomy" id="1798"/>
    <lineage>
        <taxon>Bacteria</taxon>
        <taxon>Bacillati</taxon>
        <taxon>Actinomycetota</taxon>
        <taxon>Actinomycetes</taxon>
        <taxon>Mycobacteriales</taxon>
        <taxon>Mycobacteriaceae</taxon>
        <taxon>Mycolicibacillus</taxon>
    </lineage>
</organism>
<comment type="caution">
    <text evidence="3">The sequence shown here is derived from an EMBL/GenBank/DDBJ whole genome shotgun (WGS) entry which is preliminary data.</text>
</comment>
<proteinExistence type="predicted"/>
<dbReference type="RefSeq" id="WP_085109414.1">
    <property type="nucleotide sequence ID" value="NZ_JACKSN010000054.1"/>
</dbReference>
<dbReference type="InterPro" id="IPR012349">
    <property type="entry name" value="Split_barrel_FMN-bd"/>
</dbReference>
<accession>A0A1X2EM09</accession>
<evidence type="ECO:0000259" key="2">
    <source>
        <dbReference type="Pfam" id="PF01243"/>
    </source>
</evidence>
<keyword evidence="4" id="KW-1185">Reference proteome</keyword>
<dbReference type="PANTHER" id="PTHR35176:SF6">
    <property type="entry name" value="HEME OXYGENASE HI_0854-RELATED"/>
    <property type="match status" value="1"/>
</dbReference>
<dbReference type="Gene3D" id="2.30.110.10">
    <property type="entry name" value="Electron Transport, Fmn-binding Protein, Chain A"/>
    <property type="match status" value="1"/>
</dbReference>
<dbReference type="STRING" id="1798.AWC30_06975"/>
<dbReference type="Pfam" id="PF01243">
    <property type="entry name" value="PNPOx_N"/>
    <property type="match status" value="1"/>
</dbReference>
<dbReference type="GO" id="GO:0016627">
    <property type="term" value="F:oxidoreductase activity, acting on the CH-CH group of donors"/>
    <property type="evidence" value="ECO:0007669"/>
    <property type="project" value="TreeGrafter"/>
</dbReference>
<reference evidence="3 4" key="1">
    <citation type="submission" date="2016-01" db="EMBL/GenBank/DDBJ databases">
        <title>The new phylogeny of the genus Mycobacterium.</title>
        <authorList>
            <person name="Tarcisio F."/>
            <person name="Conor M."/>
            <person name="Antonella G."/>
            <person name="Elisabetta G."/>
            <person name="Giulia F.S."/>
            <person name="Sara T."/>
            <person name="Anna F."/>
            <person name="Clotilde B."/>
            <person name="Roberto B."/>
            <person name="Veronica D.S."/>
            <person name="Fabio R."/>
            <person name="Monica P."/>
            <person name="Olivier J."/>
            <person name="Enrico T."/>
            <person name="Nicola S."/>
        </authorList>
    </citation>
    <scope>NUCLEOTIDE SEQUENCE [LARGE SCALE GENOMIC DNA]</scope>
    <source>
        <strain evidence="3 4">DSM 44153</strain>
    </source>
</reference>
<dbReference type="GO" id="GO:0070967">
    <property type="term" value="F:coenzyme F420 binding"/>
    <property type="evidence" value="ECO:0007669"/>
    <property type="project" value="TreeGrafter"/>
</dbReference>
<keyword evidence="1" id="KW-0560">Oxidoreductase</keyword>
<name>A0A1X2EM09_9MYCO</name>
<dbReference type="InterPro" id="IPR052019">
    <property type="entry name" value="F420H2_bilvrd_red/Heme_oxyg"/>
</dbReference>
<dbReference type="GO" id="GO:0005829">
    <property type="term" value="C:cytosol"/>
    <property type="evidence" value="ECO:0007669"/>
    <property type="project" value="TreeGrafter"/>
</dbReference>
<dbReference type="AlphaFoldDB" id="A0A1X2EM09"/>
<dbReference type="PANTHER" id="PTHR35176">
    <property type="entry name" value="HEME OXYGENASE HI_0854-RELATED"/>
    <property type="match status" value="1"/>
</dbReference>
<dbReference type="Proteomes" id="UP000193090">
    <property type="component" value="Unassembled WGS sequence"/>
</dbReference>
<dbReference type="OrthoDB" id="5242787at2"/>
<dbReference type="SUPFAM" id="SSF50475">
    <property type="entry name" value="FMN-binding split barrel"/>
    <property type="match status" value="1"/>
</dbReference>